<dbReference type="Gene3D" id="3.30.160.60">
    <property type="entry name" value="Classic Zinc Finger"/>
    <property type="match status" value="7"/>
</dbReference>
<accession>A0ABD1DM01</accession>
<organism evidence="14 15">
    <name type="scientific">Culex pipiens pipiens</name>
    <name type="common">Northern house mosquito</name>
    <dbReference type="NCBI Taxonomy" id="38569"/>
    <lineage>
        <taxon>Eukaryota</taxon>
        <taxon>Metazoa</taxon>
        <taxon>Ecdysozoa</taxon>
        <taxon>Arthropoda</taxon>
        <taxon>Hexapoda</taxon>
        <taxon>Insecta</taxon>
        <taxon>Pterygota</taxon>
        <taxon>Neoptera</taxon>
        <taxon>Endopterygota</taxon>
        <taxon>Diptera</taxon>
        <taxon>Nematocera</taxon>
        <taxon>Culicoidea</taxon>
        <taxon>Culicidae</taxon>
        <taxon>Culicinae</taxon>
        <taxon>Culicini</taxon>
        <taxon>Culex</taxon>
        <taxon>Culex</taxon>
    </lineage>
</organism>
<evidence type="ECO:0000313" key="14">
    <source>
        <dbReference type="EMBL" id="KAL1400761.1"/>
    </source>
</evidence>
<dbReference type="GO" id="GO:0005634">
    <property type="term" value="C:nucleus"/>
    <property type="evidence" value="ECO:0007669"/>
    <property type="project" value="UniProtKB-SubCell"/>
</dbReference>
<evidence type="ECO:0008006" key="16">
    <source>
        <dbReference type="Google" id="ProtNLM"/>
    </source>
</evidence>
<dbReference type="Pfam" id="PF07776">
    <property type="entry name" value="zf-AD"/>
    <property type="match status" value="1"/>
</dbReference>
<proteinExistence type="predicted"/>
<keyword evidence="4 10" id="KW-0863">Zinc-finger</keyword>
<evidence type="ECO:0000256" key="5">
    <source>
        <dbReference type="ARBA" id="ARBA00022833"/>
    </source>
</evidence>
<reference evidence="14 15" key="1">
    <citation type="submission" date="2024-05" db="EMBL/GenBank/DDBJ databases">
        <title>Culex pipiens pipiens assembly and annotation.</title>
        <authorList>
            <person name="Alout H."/>
            <person name="Durand T."/>
        </authorList>
    </citation>
    <scope>NUCLEOTIDE SEQUENCE [LARGE SCALE GENOMIC DNA]</scope>
    <source>
        <strain evidence="14">HA-2024</strain>
        <tissue evidence="14">Whole body</tissue>
    </source>
</reference>
<dbReference type="GO" id="GO:0003677">
    <property type="term" value="F:DNA binding"/>
    <property type="evidence" value="ECO:0007669"/>
    <property type="project" value="UniProtKB-KW"/>
</dbReference>
<feature type="binding site" evidence="11">
    <location>
        <position position="135"/>
    </location>
    <ligand>
        <name>Zn(2+)</name>
        <dbReference type="ChEBI" id="CHEBI:29105"/>
    </ligand>
</feature>
<dbReference type="SMART" id="SM00355">
    <property type="entry name" value="ZnF_C2H2"/>
    <property type="match status" value="12"/>
</dbReference>
<dbReference type="AlphaFoldDB" id="A0ABD1DM01"/>
<evidence type="ECO:0000256" key="10">
    <source>
        <dbReference type="PROSITE-ProRule" id="PRU00042"/>
    </source>
</evidence>
<dbReference type="SUPFAM" id="SSF57667">
    <property type="entry name" value="beta-beta-alpha zinc fingers"/>
    <property type="match status" value="4"/>
</dbReference>
<dbReference type="Proteomes" id="UP001562425">
    <property type="component" value="Unassembled WGS sequence"/>
</dbReference>
<evidence type="ECO:0000313" key="15">
    <source>
        <dbReference type="Proteomes" id="UP001562425"/>
    </source>
</evidence>
<evidence type="ECO:0000256" key="3">
    <source>
        <dbReference type="ARBA" id="ARBA00022737"/>
    </source>
</evidence>
<gene>
    <name evidence="14" type="ORF">pipiens_007163</name>
</gene>
<dbReference type="PROSITE" id="PS51915">
    <property type="entry name" value="ZAD"/>
    <property type="match status" value="1"/>
</dbReference>
<dbReference type="GO" id="GO:0008270">
    <property type="term" value="F:zinc ion binding"/>
    <property type="evidence" value="ECO:0007669"/>
    <property type="project" value="UniProtKB-UniRule"/>
</dbReference>
<dbReference type="InterPro" id="IPR013087">
    <property type="entry name" value="Znf_C2H2_type"/>
</dbReference>
<evidence type="ECO:0000259" key="13">
    <source>
        <dbReference type="PROSITE" id="PS51915"/>
    </source>
</evidence>
<feature type="domain" description="C2H2-type" evidence="12">
    <location>
        <begin position="386"/>
        <end position="416"/>
    </location>
</feature>
<dbReference type="Pfam" id="PF00096">
    <property type="entry name" value="zf-C2H2"/>
    <property type="match status" value="3"/>
</dbReference>
<protein>
    <recommendedName>
        <fullName evidence="16">Zinc finger protein</fullName>
    </recommendedName>
</protein>
<keyword evidence="2 11" id="KW-0479">Metal-binding</keyword>
<dbReference type="InterPro" id="IPR050331">
    <property type="entry name" value="Zinc_finger"/>
</dbReference>
<evidence type="ECO:0000256" key="1">
    <source>
        <dbReference type="ARBA" id="ARBA00004123"/>
    </source>
</evidence>
<evidence type="ECO:0000256" key="11">
    <source>
        <dbReference type="PROSITE-ProRule" id="PRU01263"/>
    </source>
</evidence>
<keyword evidence="6" id="KW-0805">Transcription regulation</keyword>
<evidence type="ECO:0000256" key="4">
    <source>
        <dbReference type="ARBA" id="ARBA00022771"/>
    </source>
</evidence>
<dbReference type="EMBL" id="JBEHCU010005141">
    <property type="protein sequence ID" value="KAL1400761.1"/>
    <property type="molecule type" value="Genomic_DNA"/>
</dbReference>
<dbReference type="PROSITE" id="PS50157">
    <property type="entry name" value="ZINC_FINGER_C2H2_2"/>
    <property type="match status" value="8"/>
</dbReference>
<feature type="domain" description="C2H2-type" evidence="12">
    <location>
        <begin position="503"/>
        <end position="530"/>
    </location>
</feature>
<dbReference type="Gene3D" id="3.40.1800.20">
    <property type="match status" value="1"/>
</dbReference>
<evidence type="ECO:0000256" key="2">
    <source>
        <dbReference type="ARBA" id="ARBA00022723"/>
    </source>
</evidence>
<evidence type="ECO:0000256" key="9">
    <source>
        <dbReference type="ARBA" id="ARBA00023242"/>
    </source>
</evidence>
<dbReference type="Pfam" id="PF12874">
    <property type="entry name" value="zf-met"/>
    <property type="match status" value="1"/>
</dbReference>
<feature type="domain" description="C2H2-type" evidence="12">
    <location>
        <begin position="446"/>
        <end position="473"/>
    </location>
</feature>
<comment type="caution">
    <text evidence="14">The sequence shown here is derived from an EMBL/GenBank/DDBJ whole genome shotgun (WGS) entry which is preliminary data.</text>
</comment>
<sequence>MPRNRSVFGRGLDDLAGPRARTCALHVGLTSSDVCRMMLQLRILVVSMTALAFRFSSASVGVDNRYSSSKSLVCKNLPQMENLCRTCMSTVDGTDDKCSISVYSDTEMNDTVAGLLNTFCSMEIAPDDPLPKQICPGCVHELLTVINFRRRCEQSEQSLRELVLEQETAAIAAEAAVIYFEPIEVDHKPDVLQEEEELVGEQEEQDEVLLEQPYSVVEMMSFRCCLCAGILLYSEDEYRGHVQQVHGVDVTEVDGAEQRCVICLRSFESGDELEQHQGKRFMELYQCNSCEDIYESIDDVTQHIGEVHEVSEVQQPPVEPEVEEEPLVEEVPAKKIKLEENSERYCCVTHCHEVFSGEQELIAHAQEKHEIKINHNRAKTEPDKPFTCNVCFRSFGSVKNLKVHQFVRANHNQGKHFSCGHCPFRAVSAALLTVHERSKHSGERPFECPHCEKRFFSELHLKNHLVCHSTARPFPCTSCDRSFSRKRNMEEHIRSCHSEDKPFHCDQCPARFKVPQHLRIHARIHSGEKPYQCQFCANSYYHISDKKRHEMSHTGVRPYRCETCGAAFTRKRTLTIHERTHTGHRPFKCELCSKGFCQMSTYKKHMERHEGMEAAGMADLVEICDDGSLESDEGEVVMEEEG</sequence>
<dbReference type="InterPro" id="IPR036236">
    <property type="entry name" value="Znf_C2H2_sf"/>
</dbReference>
<evidence type="ECO:0000256" key="7">
    <source>
        <dbReference type="ARBA" id="ARBA00023125"/>
    </source>
</evidence>
<feature type="binding site" evidence="11">
    <location>
        <position position="84"/>
    </location>
    <ligand>
        <name>Zn(2+)</name>
        <dbReference type="ChEBI" id="CHEBI:29105"/>
    </ligand>
</feature>
<evidence type="ECO:0000259" key="12">
    <source>
        <dbReference type="PROSITE" id="PS50157"/>
    </source>
</evidence>
<keyword evidence="3" id="KW-0677">Repeat</keyword>
<feature type="domain" description="C2H2-type" evidence="12">
    <location>
        <begin position="474"/>
        <end position="502"/>
    </location>
</feature>
<dbReference type="PANTHER" id="PTHR16515">
    <property type="entry name" value="PR DOMAIN ZINC FINGER PROTEIN"/>
    <property type="match status" value="1"/>
</dbReference>
<evidence type="ECO:0000256" key="6">
    <source>
        <dbReference type="ARBA" id="ARBA00023015"/>
    </source>
</evidence>
<keyword evidence="15" id="KW-1185">Reference proteome</keyword>
<keyword evidence="5 11" id="KW-0862">Zinc</keyword>
<feature type="domain" description="C2H2-type" evidence="12">
    <location>
        <begin position="587"/>
        <end position="614"/>
    </location>
</feature>
<keyword evidence="7" id="KW-0238">DNA-binding</keyword>
<feature type="domain" description="C2H2-type" evidence="12">
    <location>
        <begin position="559"/>
        <end position="586"/>
    </location>
</feature>
<feature type="binding site" evidence="11">
    <location>
        <position position="87"/>
    </location>
    <ligand>
        <name>Zn(2+)</name>
        <dbReference type="ChEBI" id="CHEBI:29105"/>
    </ligand>
</feature>
<dbReference type="PROSITE" id="PS00028">
    <property type="entry name" value="ZINC_FINGER_C2H2_1"/>
    <property type="match status" value="8"/>
</dbReference>
<dbReference type="InterPro" id="IPR012934">
    <property type="entry name" value="Znf_AD"/>
</dbReference>
<dbReference type="FunFam" id="3.30.160.60:FF:000322">
    <property type="entry name" value="GDNF-inducible zinc finger protein 1"/>
    <property type="match status" value="1"/>
</dbReference>
<dbReference type="SMART" id="SM00868">
    <property type="entry name" value="zf-AD"/>
    <property type="match status" value="1"/>
</dbReference>
<feature type="binding site" evidence="11">
    <location>
        <position position="138"/>
    </location>
    <ligand>
        <name>Zn(2+)</name>
        <dbReference type="ChEBI" id="CHEBI:29105"/>
    </ligand>
</feature>
<dbReference type="SUPFAM" id="SSF57716">
    <property type="entry name" value="Glucocorticoid receptor-like (DNA-binding domain)"/>
    <property type="match status" value="1"/>
</dbReference>
<feature type="domain" description="ZAD" evidence="13">
    <location>
        <begin position="82"/>
        <end position="162"/>
    </location>
</feature>
<feature type="domain" description="C2H2-type" evidence="12">
    <location>
        <begin position="417"/>
        <end position="445"/>
    </location>
</feature>
<dbReference type="FunFam" id="3.30.160.60:FF:001182">
    <property type="entry name" value="Zinc finger, C2H2 type"/>
    <property type="match status" value="1"/>
</dbReference>
<dbReference type="PANTHER" id="PTHR16515:SF49">
    <property type="entry name" value="GASTRULA ZINC FINGER PROTEIN XLCGF49.1-LIKE-RELATED"/>
    <property type="match status" value="1"/>
</dbReference>
<name>A0ABD1DM01_CULPP</name>
<feature type="domain" description="C2H2-type" evidence="12">
    <location>
        <begin position="531"/>
        <end position="558"/>
    </location>
</feature>
<evidence type="ECO:0000256" key="8">
    <source>
        <dbReference type="ARBA" id="ARBA00023163"/>
    </source>
</evidence>
<keyword evidence="8" id="KW-0804">Transcription</keyword>
<keyword evidence="9" id="KW-0539">Nucleus</keyword>
<comment type="subcellular location">
    <subcellularLocation>
        <location evidence="1">Nucleus</location>
    </subcellularLocation>
</comment>
<dbReference type="FunFam" id="3.30.160.60:FF:000100">
    <property type="entry name" value="Zinc finger 45-like"/>
    <property type="match status" value="2"/>
</dbReference>